<protein>
    <submittedName>
        <fullName evidence="3">Methyltransferase, FkbM family</fullName>
    </submittedName>
</protein>
<gene>
    <name evidence="3" type="ORF">SAMN04488041_102531</name>
</gene>
<dbReference type="STRING" id="60137.SAMN04488041_102531"/>
<dbReference type="PANTHER" id="PTHR34203:SF15">
    <property type="entry name" value="SLL1173 PROTEIN"/>
    <property type="match status" value="1"/>
</dbReference>
<evidence type="ECO:0000256" key="1">
    <source>
        <dbReference type="SAM" id="MobiDB-lite"/>
    </source>
</evidence>
<dbReference type="Gene3D" id="3.40.50.150">
    <property type="entry name" value="Vaccinia Virus protein VP39"/>
    <property type="match status" value="1"/>
</dbReference>
<accession>A0A1H2UK62</accession>
<organism evidence="3 4">
    <name type="scientific">Sulfitobacter pontiacus</name>
    <dbReference type="NCBI Taxonomy" id="60137"/>
    <lineage>
        <taxon>Bacteria</taxon>
        <taxon>Pseudomonadati</taxon>
        <taxon>Pseudomonadota</taxon>
        <taxon>Alphaproteobacteria</taxon>
        <taxon>Rhodobacterales</taxon>
        <taxon>Roseobacteraceae</taxon>
        <taxon>Sulfitobacter</taxon>
    </lineage>
</organism>
<feature type="region of interest" description="Disordered" evidence="1">
    <location>
        <begin position="1"/>
        <end position="31"/>
    </location>
</feature>
<dbReference type="PANTHER" id="PTHR34203">
    <property type="entry name" value="METHYLTRANSFERASE, FKBM FAMILY PROTEIN"/>
    <property type="match status" value="1"/>
</dbReference>
<evidence type="ECO:0000259" key="2">
    <source>
        <dbReference type="Pfam" id="PF05050"/>
    </source>
</evidence>
<dbReference type="NCBIfam" id="TIGR01444">
    <property type="entry name" value="fkbM_fam"/>
    <property type="match status" value="1"/>
</dbReference>
<evidence type="ECO:0000313" key="4">
    <source>
        <dbReference type="Proteomes" id="UP000183076"/>
    </source>
</evidence>
<name>A0A1H2UK62_9RHOB</name>
<keyword evidence="3" id="KW-0489">Methyltransferase</keyword>
<dbReference type="InterPro" id="IPR006342">
    <property type="entry name" value="FkbM_mtfrase"/>
</dbReference>
<dbReference type="EMBL" id="FNNB01000002">
    <property type="protein sequence ID" value="SDW56563.1"/>
    <property type="molecule type" value="Genomic_DNA"/>
</dbReference>
<dbReference type="InterPro" id="IPR052514">
    <property type="entry name" value="SAM-dependent_MTase"/>
</dbReference>
<evidence type="ECO:0000313" key="3">
    <source>
        <dbReference type="EMBL" id="SDW56563.1"/>
    </source>
</evidence>
<dbReference type="AlphaFoldDB" id="A0A1H2UK62"/>
<dbReference type="GeneID" id="94021750"/>
<feature type="domain" description="Methyltransferase FkbM" evidence="2">
    <location>
        <begin position="58"/>
        <end position="221"/>
    </location>
</feature>
<dbReference type="Pfam" id="PF05050">
    <property type="entry name" value="Methyltransf_21"/>
    <property type="match status" value="1"/>
</dbReference>
<dbReference type="RefSeq" id="WP_074635108.1">
    <property type="nucleotide sequence ID" value="NZ_CP160849.1"/>
</dbReference>
<dbReference type="SUPFAM" id="SSF53335">
    <property type="entry name" value="S-adenosyl-L-methionine-dependent methyltransferases"/>
    <property type="match status" value="1"/>
</dbReference>
<keyword evidence="3" id="KW-0808">Transferase</keyword>
<reference evidence="4" key="1">
    <citation type="submission" date="2016-10" db="EMBL/GenBank/DDBJ databases">
        <authorList>
            <person name="Varghese N."/>
            <person name="Submissions S."/>
        </authorList>
    </citation>
    <scope>NUCLEOTIDE SEQUENCE [LARGE SCALE GENOMIC DNA]</scope>
    <source>
        <strain evidence="4">DSM 10014</strain>
    </source>
</reference>
<proteinExistence type="predicted"/>
<dbReference type="Proteomes" id="UP000183076">
    <property type="component" value="Unassembled WGS sequence"/>
</dbReference>
<dbReference type="GO" id="GO:0032259">
    <property type="term" value="P:methylation"/>
    <property type="evidence" value="ECO:0007669"/>
    <property type="project" value="UniProtKB-KW"/>
</dbReference>
<dbReference type="InterPro" id="IPR029063">
    <property type="entry name" value="SAM-dependent_MTases_sf"/>
</dbReference>
<dbReference type="GO" id="GO:0008168">
    <property type="term" value="F:methyltransferase activity"/>
    <property type="evidence" value="ECO:0007669"/>
    <property type="project" value="UniProtKB-KW"/>
</dbReference>
<sequence>MSDQASNRARRAARAKTPLTEEERKARRRAKRNLRQAEAMGFLKGVTAMLKPGDLAMDCGANVGVVTRLLADTGAEVISYEPDPYAFEQLTTAVKDRANVRLVNAAVGASSGTVRLMRAANFDDNMKGASVKSTIVDGGRTIDAGNYVDVALLNFLEIIRAEIDKRGEIAFVKMDIEGAELDLLEAMDAADLIKGIRCLVVETHERKFADLRPRFRALRETFAAKYPARQVNLDWI</sequence>